<gene>
    <name evidence="12" type="primary">LOC101826046</name>
</gene>
<dbReference type="InterPro" id="IPR036236">
    <property type="entry name" value="Znf_C2H2_sf"/>
</dbReference>
<dbReference type="PANTHER" id="PTHR23235:SF120">
    <property type="entry name" value="KRUPPEL-LIKE FACTOR 15"/>
    <property type="match status" value="1"/>
</dbReference>
<evidence type="ECO:0000259" key="9">
    <source>
        <dbReference type="PROSITE" id="PS50157"/>
    </source>
</evidence>
<dbReference type="Gene3D" id="3.30.160.60">
    <property type="entry name" value="Classic Zinc Finger"/>
    <property type="match status" value="8"/>
</dbReference>
<dbReference type="SMART" id="SM00349">
    <property type="entry name" value="KRAB"/>
    <property type="match status" value="1"/>
</dbReference>
<keyword evidence="11" id="KW-1185">Reference proteome</keyword>
<feature type="domain" description="KRAB" evidence="10">
    <location>
        <begin position="4"/>
        <end position="75"/>
    </location>
</feature>
<dbReference type="RefSeq" id="XP_040593822.1">
    <property type="nucleotide sequence ID" value="XM_040737888.1"/>
</dbReference>
<feature type="domain" description="C2H2-type" evidence="9">
    <location>
        <begin position="182"/>
        <end position="209"/>
    </location>
</feature>
<dbReference type="SUPFAM" id="SSF57667">
    <property type="entry name" value="beta-beta-alpha zinc fingers"/>
    <property type="match status" value="4"/>
</dbReference>
<dbReference type="Pfam" id="PF00096">
    <property type="entry name" value="zf-C2H2"/>
    <property type="match status" value="7"/>
</dbReference>
<feature type="domain" description="C2H2-type" evidence="9">
    <location>
        <begin position="294"/>
        <end position="321"/>
    </location>
</feature>
<keyword evidence="6" id="KW-0539">Nucleus</keyword>
<proteinExistence type="predicted"/>
<keyword evidence="5" id="KW-0862">Zinc</keyword>
<dbReference type="PROSITE" id="PS00028">
    <property type="entry name" value="ZINC_FINGER_C2H2_1"/>
    <property type="match status" value="7"/>
</dbReference>
<evidence type="ECO:0000256" key="2">
    <source>
        <dbReference type="ARBA" id="ARBA00022723"/>
    </source>
</evidence>
<organism evidence="11 12">
    <name type="scientific">Mesocricetus auratus</name>
    <name type="common">Golden hamster</name>
    <dbReference type="NCBI Taxonomy" id="10036"/>
    <lineage>
        <taxon>Eukaryota</taxon>
        <taxon>Metazoa</taxon>
        <taxon>Chordata</taxon>
        <taxon>Craniata</taxon>
        <taxon>Vertebrata</taxon>
        <taxon>Euteleostomi</taxon>
        <taxon>Mammalia</taxon>
        <taxon>Eutheria</taxon>
        <taxon>Euarchontoglires</taxon>
        <taxon>Glires</taxon>
        <taxon>Rodentia</taxon>
        <taxon>Myomorpha</taxon>
        <taxon>Muroidea</taxon>
        <taxon>Cricetidae</taxon>
        <taxon>Cricetinae</taxon>
        <taxon>Mesocricetus</taxon>
    </lineage>
</organism>
<dbReference type="GeneID" id="101826046"/>
<evidence type="ECO:0000256" key="1">
    <source>
        <dbReference type="ARBA" id="ARBA00004123"/>
    </source>
</evidence>
<evidence type="ECO:0000256" key="7">
    <source>
        <dbReference type="PROSITE-ProRule" id="PRU00042"/>
    </source>
</evidence>
<evidence type="ECO:0000256" key="3">
    <source>
        <dbReference type="ARBA" id="ARBA00022737"/>
    </source>
</evidence>
<feature type="domain" description="C2H2-type" evidence="9">
    <location>
        <begin position="266"/>
        <end position="293"/>
    </location>
</feature>
<dbReference type="Proteomes" id="UP000886700">
    <property type="component" value="Unplaced"/>
</dbReference>
<dbReference type="Gene3D" id="6.10.140.140">
    <property type="match status" value="1"/>
</dbReference>
<dbReference type="InterPro" id="IPR036051">
    <property type="entry name" value="KRAB_dom_sf"/>
</dbReference>
<keyword evidence="2" id="KW-0479">Metal-binding</keyword>
<keyword evidence="3" id="KW-0677">Repeat</keyword>
<dbReference type="CDD" id="cd07765">
    <property type="entry name" value="KRAB_A-box"/>
    <property type="match status" value="1"/>
</dbReference>
<evidence type="ECO:0000256" key="8">
    <source>
        <dbReference type="SAM" id="MobiDB-lite"/>
    </source>
</evidence>
<feature type="region of interest" description="Disordered" evidence="8">
    <location>
        <begin position="132"/>
        <end position="159"/>
    </location>
</feature>
<feature type="domain" description="C2H2-type" evidence="9">
    <location>
        <begin position="238"/>
        <end position="265"/>
    </location>
</feature>
<reference evidence="12" key="1">
    <citation type="submission" date="2025-08" db="UniProtKB">
        <authorList>
            <consortium name="RefSeq"/>
        </authorList>
    </citation>
    <scope>IDENTIFICATION</scope>
    <source>
        <tissue evidence="12">Liver</tissue>
    </source>
</reference>
<evidence type="ECO:0000256" key="4">
    <source>
        <dbReference type="ARBA" id="ARBA00022771"/>
    </source>
</evidence>
<feature type="domain" description="C2H2-type" evidence="9">
    <location>
        <begin position="322"/>
        <end position="349"/>
    </location>
</feature>
<name>A0ABM2WSU3_MESAU</name>
<accession>A0ABM2WSU3</accession>
<protein>
    <submittedName>
        <fullName evidence="12">Zinc finger protein 20-like</fullName>
    </submittedName>
</protein>
<dbReference type="SUPFAM" id="SSF109640">
    <property type="entry name" value="KRAB domain (Kruppel-associated box)"/>
    <property type="match status" value="1"/>
</dbReference>
<dbReference type="InterPro" id="IPR013087">
    <property type="entry name" value="Znf_C2H2_type"/>
</dbReference>
<evidence type="ECO:0000313" key="11">
    <source>
        <dbReference type="Proteomes" id="UP000886700"/>
    </source>
</evidence>
<evidence type="ECO:0000313" key="12">
    <source>
        <dbReference type="RefSeq" id="XP_040593822.1"/>
    </source>
</evidence>
<keyword evidence="4 7" id="KW-0863">Zinc-finger</keyword>
<dbReference type="Pfam" id="PF01352">
    <property type="entry name" value="KRAB"/>
    <property type="match status" value="1"/>
</dbReference>
<dbReference type="InterPro" id="IPR001909">
    <property type="entry name" value="KRAB"/>
</dbReference>
<comment type="subcellular location">
    <subcellularLocation>
        <location evidence="1">Nucleus</location>
    </subcellularLocation>
</comment>
<evidence type="ECO:0000256" key="6">
    <source>
        <dbReference type="ARBA" id="ARBA00023242"/>
    </source>
</evidence>
<feature type="domain" description="C2H2-type" evidence="9">
    <location>
        <begin position="350"/>
        <end position="377"/>
    </location>
</feature>
<dbReference type="SMART" id="SM00355">
    <property type="entry name" value="ZnF_C2H2"/>
    <property type="match status" value="8"/>
</dbReference>
<feature type="domain" description="C2H2-type" evidence="9">
    <location>
        <begin position="210"/>
        <end position="237"/>
    </location>
</feature>
<evidence type="ECO:0000259" key="10">
    <source>
        <dbReference type="PROSITE" id="PS50805"/>
    </source>
</evidence>
<dbReference type="PANTHER" id="PTHR23235">
    <property type="entry name" value="KRUEPPEL-LIKE TRANSCRIPTION FACTOR"/>
    <property type="match status" value="1"/>
</dbReference>
<sequence>MESVSFEDVAVNFTQEEWALLDPPQKKLYKDVMQETLKNLASIGKKLGKQKIVNAYENLWRKLSSQLVEQFCDYKESLQCTEIFSCTPEPSVNLKSCPGLTTFLGVPPNHKIGHKLHEDQEYGQKLYKHKEFEDNSRSPLSRKMHKSSHPGGKPSKNKACKEDLCIRSGQKNKDHDHAKKSYTCKQCGEGFTHRIPLRRHEKSHSVKKPFMCELCGKGFARMGNLLRHKMNPNCEKAFLCSHCGKTFSRSACLRRHARIHSGEKPYVCEQCGKTFLHSVYFQIHRRSHTGEKPYVCKQCGKAFTASRYLHIHEQNHAGEKRYVCKQCGNAFSFWNQFQKHKVIHSGVNPFVCKQCGKNFTCSGSLKTHERIHTGEKPYVCKHCGKAFAHFGNHKRHERIHTG</sequence>
<dbReference type="PROSITE" id="PS50157">
    <property type="entry name" value="ZINC_FINGER_C2H2_2"/>
    <property type="match status" value="8"/>
</dbReference>
<evidence type="ECO:0000256" key="5">
    <source>
        <dbReference type="ARBA" id="ARBA00022833"/>
    </source>
</evidence>
<dbReference type="PROSITE" id="PS50805">
    <property type="entry name" value="KRAB"/>
    <property type="match status" value="1"/>
</dbReference>
<feature type="domain" description="C2H2-type" evidence="9">
    <location>
        <begin position="378"/>
        <end position="402"/>
    </location>
</feature>